<evidence type="ECO:0000256" key="3">
    <source>
        <dbReference type="ARBA" id="ARBA00023242"/>
    </source>
</evidence>
<keyword evidence="3" id="KW-0539">Nucleus</keyword>
<protein>
    <recommendedName>
        <fullName evidence="6">RRM domain-containing protein</fullName>
    </recommendedName>
</protein>
<dbReference type="InterPro" id="IPR052285">
    <property type="entry name" value="NEXT_complex_subunit"/>
</dbReference>
<evidence type="ECO:0000259" key="6">
    <source>
        <dbReference type="PROSITE" id="PS50102"/>
    </source>
</evidence>
<feature type="compositionally biased region" description="Low complexity" evidence="5">
    <location>
        <begin position="208"/>
        <end position="218"/>
    </location>
</feature>
<comment type="subcellular location">
    <subcellularLocation>
        <location evidence="1">Nucleus</location>
        <location evidence="1">Nucleoplasm</location>
    </subcellularLocation>
</comment>
<dbReference type="Pfam" id="PF00076">
    <property type="entry name" value="RRM_1"/>
    <property type="match status" value="1"/>
</dbReference>
<dbReference type="AlphaFoldDB" id="A0A1I8PV00"/>
<evidence type="ECO:0000256" key="2">
    <source>
        <dbReference type="ARBA" id="ARBA00022884"/>
    </source>
</evidence>
<proteinExistence type="predicted"/>
<dbReference type="GO" id="GO:0000381">
    <property type="term" value="P:regulation of alternative mRNA splicing, via spliceosome"/>
    <property type="evidence" value="ECO:0007669"/>
    <property type="project" value="TreeGrafter"/>
</dbReference>
<feature type="region of interest" description="Disordered" evidence="5">
    <location>
        <begin position="154"/>
        <end position="262"/>
    </location>
</feature>
<feature type="compositionally biased region" description="Basic and acidic residues" evidence="5">
    <location>
        <begin position="253"/>
        <end position="262"/>
    </location>
</feature>
<dbReference type="VEuPathDB" id="VectorBase:SCAU011372"/>
<feature type="compositionally biased region" description="Basic and acidic residues" evidence="5">
    <location>
        <begin position="222"/>
        <end position="234"/>
    </location>
</feature>
<feature type="compositionally biased region" description="Low complexity" evidence="5">
    <location>
        <begin position="238"/>
        <end position="252"/>
    </location>
</feature>
<dbReference type="Proteomes" id="UP000095300">
    <property type="component" value="Unassembled WGS sequence"/>
</dbReference>
<gene>
    <name evidence="7" type="primary">106090771</name>
</gene>
<dbReference type="Gene3D" id="3.30.70.330">
    <property type="match status" value="1"/>
</dbReference>
<dbReference type="STRING" id="35570.A0A1I8PV00"/>
<feature type="compositionally biased region" description="Polar residues" evidence="5">
    <location>
        <begin position="170"/>
        <end position="182"/>
    </location>
</feature>
<evidence type="ECO:0000256" key="1">
    <source>
        <dbReference type="ARBA" id="ARBA00004642"/>
    </source>
</evidence>
<dbReference type="InterPro" id="IPR000504">
    <property type="entry name" value="RRM_dom"/>
</dbReference>
<keyword evidence="2 4" id="KW-0694">RNA-binding</keyword>
<dbReference type="PROSITE" id="PS50102">
    <property type="entry name" value="RRM"/>
    <property type="match status" value="1"/>
</dbReference>
<dbReference type="OrthoDB" id="407442at2759"/>
<dbReference type="InterPro" id="IPR035979">
    <property type="entry name" value="RBD_domain_sf"/>
</dbReference>
<evidence type="ECO:0000313" key="7">
    <source>
        <dbReference type="EnsemblMetazoa" id="SCAU011372-PA"/>
    </source>
</evidence>
<dbReference type="InterPro" id="IPR012677">
    <property type="entry name" value="Nucleotide-bd_a/b_plait_sf"/>
</dbReference>
<dbReference type="GO" id="GO:0003727">
    <property type="term" value="F:single-stranded RNA binding"/>
    <property type="evidence" value="ECO:0007669"/>
    <property type="project" value="TreeGrafter"/>
</dbReference>
<sequence length="262" mass="30257">MNSPYDMQLQHLQQQLHQHFMMINNNANANMMLPGPMSSLQMPLTSKSRYQHVTEPIVVDESEDEDDEEQRTLFVANLDDRVTEELLYEAFLQAGPIERTRIPKDNAGRQRTFGFVTYNKRCSAPYAMHLLQGLSLYRKTLTIKFKGKNVLPPLKSPVLGAVGNPHKSYDNSALRSGNFSSYSDKRMMDNSSPTCSSRHQERISKHASSQMRQHSSSSPYQQRRDSPNLYDKWRNHSNHNNGNNNKNSNNRYSDNRSGKYRR</sequence>
<dbReference type="CDD" id="cd12336">
    <property type="entry name" value="RRM_RBM7_like"/>
    <property type="match status" value="1"/>
</dbReference>
<accession>A0A1I8PV00</accession>
<keyword evidence="8" id="KW-1185">Reference proteome</keyword>
<dbReference type="EnsemblMetazoa" id="SCAU011372-RA">
    <property type="protein sequence ID" value="SCAU011372-PA"/>
    <property type="gene ID" value="SCAU011372"/>
</dbReference>
<evidence type="ECO:0000256" key="4">
    <source>
        <dbReference type="PROSITE-ProRule" id="PRU00176"/>
    </source>
</evidence>
<organism evidence="7 8">
    <name type="scientific">Stomoxys calcitrans</name>
    <name type="common">Stable fly</name>
    <name type="synonym">Conops calcitrans</name>
    <dbReference type="NCBI Taxonomy" id="35570"/>
    <lineage>
        <taxon>Eukaryota</taxon>
        <taxon>Metazoa</taxon>
        <taxon>Ecdysozoa</taxon>
        <taxon>Arthropoda</taxon>
        <taxon>Hexapoda</taxon>
        <taxon>Insecta</taxon>
        <taxon>Pterygota</taxon>
        <taxon>Neoptera</taxon>
        <taxon>Endopterygota</taxon>
        <taxon>Diptera</taxon>
        <taxon>Brachycera</taxon>
        <taxon>Muscomorpha</taxon>
        <taxon>Muscoidea</taxon>
        <taxon>Muscidae</taxon>
        <taxon>Stomoxys</taxon>
    </lineage>
</organism>
<dbReference type="SMART" id="SM00360">
    <property type="entry name" value="RRM"/>
    <property type="match status" value="1"/>
</dbReference>
<dbReference type="PANTHER" id="PTHR13798">
    <property type="entry name" value="RNA BINDING MOTIF RBM PROTEIN -RELATED"/>
    <property type="match status" value="1"/>
</dbReference>
<reference evidence="7" key="1">
    <citation type="submission" date="2020-05" db="UniProtKB">
        <authorList>
            <consortium name="EnsemblMetazoa"/>
        </authorList>
    </citation>
    <scope>IDENTIFICATION</scope>
    <source>
        <strain evidence="7">USDA</strain>
    </source>
</reference>
<evidence type="ECO:0000256" key="5">
    <source>
        <dbReference type="SAM" id="MobiDB-lite"/>
    </source>
</evidence>
<dbReference type="PANTHER" id="PTHR13798:SF11">
    <property type="entry name" value="RNA-BINDING PROTEIN 7-RELATED"/>
    <property type="match status" value="1"/>
</dbReference>
<name>A0A1I8PV00_STOCA</name>
<feature type="domain" description="RRM" evidence="6">
    <location>
        <begin position="71"/>
        <end position="148"/>
    </location>
</feature>
<evidence type="ECO:0000313" key="8">
    <source>
        <dbReference type="Proteomes" id="UP000095300"/>
    </source>
</evidence>
<dbReference type="SUPFAM" id="SSF54928">
    <property type="entry name" value="RNA-binding domain, RBD"/>
    <property type="match status" value="1"/>
</dbReference>
<dbReference type="GO" id="GO:0005654">
    <property type="term" value="C:nucleoplasm"/>
    <property type="evidence" value="ECO:0007669"/>
    <property type="project" value="UniProtKB-SubCell"/>
</dbReference>
<dbReference type="KEGG" id="scac:106090771"/>